<reference evidence="2 3" key="1">
    <citation type="journal article" date="2018" name="Proc. Natl. Acad. Sci. U.S.A.">
        <title>Linking secondary metabolites to gene clusters through genome sequencing of six diverse Aspergillus species.</title>
        <authorList>
            <person name="Kaerboelling I."/>
            <person name="Vesth T.C."/>
            <person name="Frisvad J.C."/>
            <person name="Nybo J.L."/>
            <person name="Theobald S."/>
            <person name="Kuo A."/>
            <person name="Bowyer P."/>
            <person name="Matsuda Y."/>
            <person name="Mondo S."/>
            <person name="Lyhne E.K."/>
            <person name="Kogle M.E."/>
            <person name="Clum A."/>
            <person name="Lipzen A."/>
            <person name="Salamov A."/>
            <person name="Ngan C.Y."/>
            <person name="Daum C."/>
            <person name="Chiniquy J."/>
            <person name="Barry K."/>
            <person name="LaButti K."/>
            <person name="Haridas S."/>
            <person name="Simmons B.A."/>
            <person name="Magnuson J.K."/>
            <person name="Mortensen U.H."/>
            <person name="Larsen T.O."/>
            <person name="Grigoriev I.V."/>
            <person name="Baker S.E."/>
            <person name="Andersen M.R."/>
        </authorList>
    </citation>
    <scope>NUCLEOTIDE SEQUENCE [LARGE SCALE GENOMIC DNA]</scope>
    <source>
        <strain evidence="2 3">IBT 24754</strain>
    </source>
</reference>
<dbReference type="OrthoDB" id="3561817at2759"/>
<feature type="non-terminal residue" evidence="2">
    <location>
        <position position="1"/>
    </location>
</feature>
<evidence type="ECO:0000313" key="3">
    <source>
        <dbReference type="Proteomes" id="UP000244073"/>
    </source>
</evidence>
<dbReference type="RefSeq" id="XP_040753750.1">
    <property type="nucleotide sequence ID" value="XM_040893524.1"/>
</dbReference>
<accession>A0A2T5M1G0</accession>
<dbReference type="Proteomes" id="UP000244073">
    <property type="component" value="Unassembled WGS sequence"/>
</dbReference>
<gene>
    <name evidence="2" type="ORF">P175DRAFT_0432189</name>
</gene>
<keyword evidence="1" id="KW-0812">Transmembrane</keyword>
<dbReference type="AlphaFoldDB" id="A0A2T5M1G0"/>
<protein>
    <submittedName>
        <fullName evidence="2">Uncharacterized protein</fullName>
    </submittedName>
</protein>
<proteinExistence type="predicted"/>
<evidence type="ECO:0000313" key="2">
    <source>
        <dbReference type="EMBL" id="PTU22358.1"/>
    </source>
</evidence>
<dbReference type="GeneID" id="63810406"/>
<evidence type="ECO:0000256" key="1">
    <source>
        <dbReference type="SAM" id="Phobius"/>
    </source>
</evidence>
<dbReference type="VEuPathDB" id="FungiDB:P175DRAFT_0432189"/>
<dbReference type="EMBL" id="MSFN02000002">
    <property type="protein sequence ID" value="PTU22358.1"/>
    <property type="molecule type" value="Genomic_DNA"/>
</dbReference>
<sequence length="52" mass="6024">YIDILEKILTLVIKGVLLVYRTILIVTLFRDTSLLSIIVALEKACLHFILYF</sequence>
<feature type="transmembrane region" description="Helical" evidence="1">
    <location>
        <begin position="7"/>
        <end position="28"/>
    </location>
</feature>
<comment type="caution">
    <text evidence="2">The sequence shown here is derived from an EMBL/GenBank/DDBJ whole genome shotgun (WGS) entry which is preliminary data.</text>
</comment>
<keyword evidence="1" id="KW-0472">Membrane</keyword>
<name>A0A2T5M1G0_9EURO</name>
<keyword evidence="1" id="KW-1133">Transmembrane helix</keyword>
<organism evidence="2 3">
    <name type="scientific">Aspergillus ochraceoroseus IBT 24754</name>
    <dbReference type="NCBI Taxonomy" id="1392256"/>
    <lineage>
        <taxon>Eukaryota</taxon>
        <taxon>Fungi</taxon>
        <taxon>Dikarya</taxon>
        <taxon>Ascomycota</taxon>
        <taxon>Pezizomycotina</taxon>
        <taxon>Eurotiomycetes</taxon>
        <taxon>Eurotiomycetidae</taxon>
        <taxon>Eurotiales</taxon>
        <taxon>Aspergillaceae</taxon>
        <taxon>Aspergillus</taxon>
        <taxon>Aspergillus subgen. Nidulantes</taxon>
    </lineage>
</organism>